<dbReference type="InterPro" id="IPR012910">
    <property type="entry name" value="Plug_dom"/>
</dbReference>
<feature type="domain" description="TonB-dependent receptor plug" evidence="8">
    <location>
        <begin position="106"/>
        <end position="212"/>
    </location>
</feature>
<keyword evidence="4 7" id="KW-0812">Transmembrane</keyword>
<keyword evidence="6 7" id="KW-0998">Cell outer membrane</keyword>
<dbReference type="FunFam" id="2.60.40.1120:FF:000003">
    <property type="entry name" value="Outer membrane protein Omp121"/>
    <property type="match status" value="1"/>
</dbReference>
<keyword evidence="5 7" id="KW-0472">Membrane</keyword>
<dbReference type="InterPro" id="IPR036942">
    <property type="entry name" value="Beta-barrel_TonB_sf"/>
</dbReference>
<evidence type="ECO:0000259" key="8">
    <source>
        <dbReference type="Pfam" id="PF07715"/>
    </source>
</evidence>
<dbReference type="Gene3D" id="2.40.170.20">
    <property type="entry name" value="TonB-dependent receptor, beta-barrel domain"/>
    <property type="match status" value="1"/>
</dbReference>
<organism evidence="9 10">
    <name type="scientific">Maribacter ulvicola</name>
    <dbReference type="NCBI Taxonomy" id="228959"/>
    <lineage>
        <taxon>Bacteria</taxon>
        <taxon>Pseudomonadati</taxon>
        <taxon>Bacteroidota</taxon>
        <taxon>Flavobacteriia</taxon>
        <taxon>Flavobacteriales</taxon>
        <taxon>Flavobacteriaceae</taxon>
        <taxon>Maribacter</taxon>
    </lineage>
</organism>
<name>A0A1N6X6G2_9FLAO</name>
<protein>
    <submittedName>
        <fullName evidence="9">TonB-linked outer membrane protein, SusC/RagA family</fullName>
    </submittedName>
</protein>
<evidence type="ECO:0000313" key="10">
    <source>
        <dbReference type="Proteomes" id="UP000186953"/>
    </source>
</evidence>
<evidence type="ECO:0000256" key="1">
    <source>
        <dbReference type="ARBA" id="ARBA00004571"/>
    </source>
</evidence>
<dbReference type="InterPro" id="IPR037066">
    <property type="entry name" value="Plug_dom_sf"/>
</dbReference>
<dbReference type="NCBIfam" id="TIGR04057">
    <property type="entry name" value="SusC_RagA_signa"/>
    <property type="match status" value="1"/>
</dbReference>
<dbReference type="AlphaFoldDB" id="A0A1N6X6G2"/>
<comment type="similarity">
    <text evidence="7">Belongs to the TonB-dependent receptor family.</text>
</comment>
<dbReference type="SUPFAM" id="SSF49464">
    <property type="entry name" value="Carboxypeptidase regulatory domain-like"/>
    <property type="match status" value="1"/>
</dbReference>
<comment type="subcellular location">
    <subcellularLocation>
        <location evidence="1 7">Cell outer membrane</location>
        <topology evidence="1 7">Multi-pass membrane protein</topology>
    </subcellularLocation>
</comment>
<dbReference type="InterPro" id="IPR008969">
    <property type="entry name" value="CarboxyPept-like_regulatory"/>
</dbReference>
<dbReference type="Gene3D" id="2.170.130.10">
    <property type="entry name" value="TonB-dependent receptor, plug domain"/>
    <property type="match status" value="1"/>
</dbReference>
<dbReference type="PROSITE" id="PS52016">
    <property type="entry name" value="TONB_DEPENDENT_REC_3"/>
    <property type="match status" value="1"/>
</dbReference>
<evidence type="ECO:0000256" key="2">
    <source>
        <dbReference type="ARBA" id="ARBA00022448"/>
    </source>
</evidence>
<dbReference type="GO" id="GO:0009279">
    <property type="term" value="C:cell outer membrane"/>
    <property type="evidence" value="ECO:0007669"/>
    <property type="project" value="UniProtKB-SubCell"/>
</dbReference>
<dbReference type="InterPro" id="IPR039426">
    <property type="entry name" value="TonB-dep_rcpt-like"/>
</dbReference>
<evidence type="ECO:0000256" key="7">
    <source>
        <dbReference type="PROSITE-ProRule" id="PRU01360"/>
    </source>
</evidence>
<dbReference type="Pfam" id="PF07715">
    <property type="entry name" value="Plug"/>
    <property type="match status" value="1"/>
</dbReference>
<evidence type="ECO:0000256" key="6">
    <source>
        <dbReference type="ARBA" id="ARBA00023237"/>
    </source>
</evidence>
<dbReference type="STRING" id="228959.SAMN05421797_1053"/>
<dbReference type="Pfam" id="PF13715">
    <property type="entry name" value="CarbopepD_reg_2"/>
    <property type="match status" value="1"/>
</dbReference>
<sequence>MLMCFVLSSMLWSQDKKISGTVTDQEGVPLPGVNITIEGTNQGTQTDFDGEFSINVTEGDMLKLSYLGFKTQTQTVTQQNYINVMLMEDSSQLDEVVVVGYGTTGKKDITGSIVTIDSKAITERSVTNISNALQGAAAGVSVTRSSSEPGAGNTIRIRGNTTLQGDNSPLILVDDIPVGSLNDVPPDQVESISILKDGAASAIYGSRAAAGVIIITTKRAKTGVTRVTYNAEYFINKPTKEREYVDALGYMQLDNEKVWNDAGNNENLYPQWSEETINEYTSGTAELNRDLYPDTDWAGLILKKQTTGTRHNINVSSGSEKLKTNLSLGYENQDAFYANRDWTRFTTRINNDIKVTDKIGVIADINFRLVEDRRPILDPTGDALQAAPIYAALWEDGRIAEGKSGNNVYARLNEGGSYSGDSYQFGGKLGIFFKPIEALKISLNLAPRFDFFKSKSFSKTVRYWAFDDPEMLGSSAFIQDHGSTNLNEKRTNNNSITTQAIVNYNKKFNKHSVELLGGYEEYSNESEGLEVLGREFLSNDFPYLSQAPTDKVFDDGSYISETAYASVFGRFNYNFDNKYYLGATVRRDGSSRFSSDYRWGNFPSISAAWTISNENFMESFEPISFLKLKASNGSLGNDRLGNYLYLSVLQISDVLIANGANAELVRGLAQRYLTTPDISWETTNSTNFGVELGLFDDRLSLEGEYFIKKTEDMLLSLSVPDLVGFDDPTVNVGSMETKGWEVQASWNDRIGDDFNFSISANVSDSESIIGDINDKRLFSGNTLSEEGSQFRELYGLQSDGLFQTQDEVDNSPLTSDAVKPGDVKYKDLSGPDGTPDGVINDFDKTFLGSSGPRYYYGGRINLDYKGFDFGLVFQGVGKYNFNLGADYIQPLVGGWLTPSKEYASSYWSVNKTPEENLSVKYPRISSTSNSNNYRFSDYWLMDGSYLKIKTLSLGYTIPSKALEKTGVFNSIRLFASANDFFTFDKLPDGVDPEQASGRGYFLTKSFVFGIKANF</sequence>
<keyword evidence="3 7" id="KW-1134">Transmembrane beta strand</keyword>
<dbReference type="Proteomes" id="UP000186953">
    <property type="component" value="Unassembled WGS sequence"/>
</dbReference>
<keyword evidence="2 7" id="KW-0813">Transport</keyword>
<dbReference type="NCBIfam" id="TIGR04056">
    <property type="entry name" value="OMP_RagA_SusC"/>
    <property type="match status" value="1"/>
</dbReference>
<keyword evidence="10" id="KW-1185">Reference proteome</keyword>
<evidence type="ECO:0000256" key="3">
    <source>
        <dbReference type="ARBA" id="ARBA00022452"/>
    </source>
</evidence>
<dbReference type="EMBL" id="FTMA01000005">
    <property type="protein sequence ID" value="SIQ97869.1"/>
    <property type="molecule type" value="Genomic_DNA"/>
</dbReference>
<dbReference type="InterPro" id="IPR023997">
    <property type="entry name" value="TonB-dep_OMP_SusC/RagA_CS"/>
</dbReference>
<gene>
    <name evidence="9" type="ORF">SAMN05421797_1053</name>
</gene>
<dbReference type="Gene3D" id="2.60.40.1120">
    <property type="entry name" value="Carboxypeptidase-like, regulatory domain"/>
    <property type="match status" value="1"/>
</dbReference>
<reference evidence="10" key="1">
    <citation type="submission" date="2017-01" db="EMBL/GenBank/DDBJ databases">
        <authorList>
            <person name="Varghese N."/>
            <person name="Submissions S."/>
        </authorList>
    </citation>
    <scope>NUCLEOTIDE SEQUENCE [LARGE SCALE GENOMIC DNA]</scope>
    <source>
        <strain evidence="10">DSM 15366</strain>
    </source>
</reference>
<proteinExistence type="inferred from homology"/>
<evidence type="ECO:0000256" key="5">
    <source>
        <dbReference type="ARBA" id="ARBA00023136"/>
    </source>
</evidence>
<dbReference type="SUPFAM" id="SSF56935">
    <property type="entry name" value="Porins"/>
    <property type="match status" value="1"/>
</dbReference>
<evidence type="ECO:0000256" key="4">
    <source>
        <dbReference type="ARBA" id="ARBA00022692"/>
    </source>
</evidence>
<dbReference type="InterPro" id="IPR023996">
    <property type="entry name" value="TonB-dep_OMP_SusC/RagA"/>
</dbReference>
<accession>A0A1N6X6G2</accession>
<evidence type="ECO:0000313" key="9">
    <source>
        <dbReference type="EMBL" id="SIQ97869.1"/>
    </source>
</evidence>